<feature type="transmembrane region" description="Helical" evidence="4">
    <location>
        <begin position="53"/>
        <end position="73"/>
    </location>
</feature>
<dbReference type="PROSITE" id="PS50850">
    <property type="entry name" value="MFS"/>
    <property type="match status" value="1"/>
</dbReference>
<evidence type="ECO:0000313" key="6">
    <source>
        <dbReference type="EMBL" id="SJZ86269.1"/>
    </source>
</evidence>
<feature type="transmembrane region" description="Helical" evidence="4">
    <location>
        <begin position="314"/>
        <end position="342"/>
    </location>
</feature>
<dbReference type="InterPro" id="IPR011701">
    <property type="entry name" value="MFS"/>
</dbReference>
<dbReference type="Pfam" id="PF07690">
    <property type="entry name" value="MFS_1"/>
    <property type="match status" value="2"/>
</dbReference>
<dbReference type="AlphaFoldDB" id="A0A1T4P490"/>
<evidence type="ECO:0000256" key="1">
    <source>
        <dbReference type="ARBA" id="ARBA00022692"/>
    </source>
</evidence>
<feature type="transmembrane region" description="Helical" evidence="4">
    <location>
        <begin position="144"/>
        <end position="163"/>
    </location>
</feature>
<keyword evidence="1 4" id="KW-0812">Transmembrane</keyword>
<dbReference type="InterPro" id="IPR036259">
    <property type="entry name" value="MFS_trans_sf"/>
</dbReference>
<dbReference type="RefSeq" id="WP_342587347.1">
    <property type="nucleotide sequence ID" value="NZ_FUXL01000003.1"/>
</dbReference>
<feature type="transmembrane region" description="Helical" evidence="4">
    <location>
        <begin position="290"/>
        <end position="308"/>
    </location>
</feature>
<dbReference type="EMBL" id="FUXL01000003">
    <property type="protein sequence ID" value="SJZ86269.1"/>
    <property type="molecule type" value="Genomic_DNA"/>
</dbReference>
<accession>A0A1T4P490</accession>
<organism evidence="6 7">
    <name type="scientific">Consotaella salsifontis</name>
    <dbReference type="NCBI Taxonomy" id="1365950"/>
    <lineage>
        <taxon>Bacteria</taxon>
        <taxon>Pseudomonadati</taxon>
        <taxon>Pseudomonadota</taxon>
        <taxon>Alphaproteobacteria</taxon>
        <taxon>Hyphomicrobiales</taxon>
        <taxon>Aurantimonadaceae</taxon>
        <taxon>Consotaella</taxon>
    </lineage>
</organism>
<keyword evidence="2 4" id="KW-1133">Transmembrane helix</keyword>
<proteinExistence type="predicted"/>
<evidence type="ECO:0000256" key="2">
    <source>
        <dbReference type="ARBA" id="ARBA00022989"/>
    </source>
</evidence>
<feature type="transmembrane region" description="Helical" evidence="4">
    <location>
        <begin position="110"/>
        <end position="132"/>
    </location>
</feature>
<feature type="transmembrane region" description="Helical" evidence="4">
    <location>
        <begin position="85"/>
        <end position="104"/>
    </location>
</feature>
<keyword evidence="3 4" id="KW-0472">Membrane</keyword>
<evidence type="ECO:0000256" key="4">
    <source>
        <dbReference type="SAM" id="Phobius"/>
    </source>
</evidence>
<feature type="transmembrane region" description="Helical" evidence="4">
    <location>
        <begin position="169"/>
        <end position="193"/>
    </location>
</feature>
<feature type="transmembrane region" description="Helical" evidence="4">
    <location>
        <begin position="354"/>
        <end position="372"/>
    </location>
</feature>
<dbReference type="SUPFAM" id="SSF103473">
    <property type="entry name" value="MFS general substrate transporter"/>
    <property type="match status" value="1"/>
</dbReference>
<sequence>MSVAAVRSTAMRQTRRNALVLATAQAIVGGGTPAAFAVASLAGSWLLADDKTLATLPVTGFNVGVAVMALPAAALMRAIGRKNGFMGGALVTAAGGLLGAMALFQQQFWLLVLAMAVVGAGGSFVQQYRFAAIDGAPAAFRPQAISWVLAGGVFASVIGPQIVRLTQNAFLPIQFAGAYLGIAVLGLIGAAILSTLHIAEAPAAPVSHDTAPPRSLFRIVSQPRFLVALICGVGSYSMMNFVMTGAPLAIIDCGYSEDISTLGIQWHVMSMYAPSFFTGALIARFGKVPMIALGLVMVAASAGVALQGTEIWNFWLGLVLLGTGWNFAFIGSTAMVTDCYGIAEKARAQGFHDFILFGAVALASFFSGQVLASSGWQTMNIIVFPVVALCLIALSIFAWTNRRGLAED</sequence>
<feature type="domain" description="Major facilitator superfamily (MFS) profile" evidence="5">
    <location>
        <begin position="1"/>
        <end position="403"/>
    </location>
</feature>
<evidence type="ECO:0000313" key="7">
    <source>
        <dbReference type="Proteomes" id="UP000190135"/>
    </source>
</evidence>
<dbReference type="InterPro" id="IPR020846">
    <property type="entry name" value="MFS_dom"/>
</dbReference>
<evidence type="ECO:0000259" key="5">
    <source>
        <dbReference type="PROSITE" id="PS50850"/>
    </source>
</evidence>
<name>A0A1T4P490_9HYPH</name>
<dbReference type="Gene3D" id="1.20.1250.20">
    <property type="entry name" value="MFS general substrate transporter like domains"/>
    <property type="match status" value="1"/>
</dbReference>
<protein>
    <submittedName>
        <fullName evidence="6">Predicted arabinose efflux permease, MFS family</fullName>
    </submittedName>
</protein>
<keyword evidence="7" id="KW-1185">Reference proteome</keyword>
<evidence type="ECO:0000256" key="3">
    <source>
        <dbReference type="ARBA" id="ARBA00023136"/>
    </source>
</evidence>
<dbReference type="GO" id="GO:0022857">
    <property type="term" value="F:transmembrane transporter activity"/>
    <property type="evidence" value="ECO:0007669"/>
    <property type="project" value="InterPro"/>
</dbReference>
<dbReference type="Proteomes" id="UP000190135">
    <property type="component" value="Unassembled WGS sequence"/>
</dbReference>
<dbReference type="STRING" id="1365950.SAMN05428963_103335"/>
<feature type="transmembrane region" description="Helical" evidence="4">
    <location>
        <begin position="378"/>
        <end position="399"/>
    </location>
</feature>
<feature type="transmembrane region" description="Helical" evidence="4">
    <location>
        <begin position="263"/>
        <end position="283"/>
    </location>
</feature>
<dbReference type="PANTHER" id="PTHR23534:SF1">
    <property type="entry name" value="MAJOR FACILITATOR SUPERFAMILY PROTEIN"/>
    <property type="match status" value="1"/>
</dbReference>
<gene>
    <name evidence="6" type="ORF">SAMN05428963_103335</name>
</gene>
<feature type="transmembrane region" description="Helical" evidence="4">
    <location>
        <begin position="225"/>
        <end position="251"/>
    </location>
</feature>
<dbReference type="PANTHER" id="PTHR23534">
    <property type="entry name" value="MFS PERMEASE"/>
    <property type="match status" value="1"/>
</dbReference>
<reference evidence="6 7" key="1">
    <citation type="submission" date="2017-02" db="EMBL/GenBank/DDBJ databases">
        <authorList>
            <person name="Peterson S.W."/>
        </authorList>
    </citation>
    <scope>NUCLEOTIDE SEQUENCE [LARGE SCALE GENOMIC DNA]</scope>
    <source>
        <strain evidence="6 7">USBA 369</strain>
    </source>
</reference>